<accession>A0AA38LQ72</accession>
<gene>
    <name evidence="1" type="ORF">KI387_003927</name>
</gene>
<evidence type="ECO:0000313" key="1">
    <source>
        <dbReference type="EMBL" id="KAH9331819.1"/>
    </source>
</evidence>
<feature type="non-terminal residue" evidence="1">
    <location>
        <position position="1"/>
    </location>
</feature>
<organism evidence="1 2">
    <name type="scientific">Taxus chinensis</name>
    <name type="common">Chinese yew</name>
    <name type="synonym">Taxus wallichiana var. chinensis</name>
    <dbReference type="NCBI Taxonomy" id="29808"/>
    <lineage>
        <taxon>Eukaryota</taxon>
        <taxon>Viridiplantae</taxon>
        <taxon>Streptophyta</taxon>
        <taxon>Embryophyta</taxon>
        <taxon>Tracheophyta</taxon>
        <taxon>Spermatophyta</taxon>
        <taxon>Pinopsida</taxon>
        <taxon>Pinidae</taxon>
        <taxon>Conifers II</taxon>
        <taxon>Cupressales</taxon>
        <taxon>Taxaceae</taxon>
        <taxon>Taxus</taxon>
    </lineage>
</organism>
<sequence>DDGSILTYLGADDSYIQRALPSETETMLNESTVDINIHMEEDPHIVKIGQSLNASEQVTFTTFLRARNQAFAWSYADMPGIDPDIAVHNITLKPDSKTIKQKLRKMHPRIALLVKEELQ</sequence>
<evidence type="ECO:0000313" key="2">
    <source>
        <dbReference type="Proteomes" id="UP000824469"/>
    </source>
</evidence>
<dbReference type="Proteomes" id="UP000824469">
    <property type="component" value="Unassembled WGS sequence"/>
</dbReference>
<name>A0AA38LQ72_TAXCH</name>
<comment type="caution">
    <text evidence="1">The sequence shown here is derived from an EMBL/GenBank/DDBJ whole genome shotgun (WGS) entry which is preliminary data.</text>
</comment>
<protein>
    <submittedName>
        <fullName evidence="1">Uncharacterized protein</fullName>
    </submittedName>
</protein>
<keyword evidence="2" id="KW-1185">Reference proteome</keyword>
<reference evidence="1 2" key="1">
    <citation type="journal article" date="2021" name="Nat. Plants">
        <title>The Taxus genome provides insights into paclitaxel biosynthesis.</title>
        <authorList>
            <person name="Xiong X."/>
            <person name="Gou J."/>
            <person name="Liao Q."/>
            <person name="Li Y."/>
            <person name="Zhou Q."/>
            <person name="Bi G."/>
            <person name="Li C."/>
            <person name="Du R."/>
            <person name="Wang X."/>
            <person name="Sun T."/>
            <person name="Guo L."/>
            <person name="Liang H."/>
            <person name="Lu P."/>
            <person name="Wu Y."/>
            <person name="Zhang Z."/>
            <person name="Ro D.K."/>
            <person name="Shang Y."/>
            <person name="Huang S."/>
            <person name="Yan J."/>
        </authorList>
    </citation>
    <scope>NUCLEOTIDE SEQUENCE [LARGE SCALE GENOMIC DNA]</scope>
    <source>
        <strain evidence="1">Ta-2019</strain>
    </source>
</reference>
<proteinExistence type="predicted"/>
<dbReference type="EMBL" id="JAHRHJ020000001">
    <property type="protein sequence ID" value="KAH9331819.1"/>
    <property type="molecule type" value="Genomic_DNA"/>
</dbReference>
<dbReference type="AlphaFoldDB" id="A0AA38LQ72"/>